<dbReference type="Proteomes" id="UP000297900">
    <property type="component" value="Unassembled WGS sequence"/>
</dbReference>
<evidence type="ECO:0000256" key="6">
    <source>
        <dbReference type="ARBA" id="ARBA00022676"/>
    </source>
</evidence>
<evidence type="ECO:0000256" key="9">
    <source>
        <dbReference type="ARBA" id="ARBA00023277"/>
    </source>
</evidence>
<dbReference type="Gene3D" id="2.60.40.1180">
    <property type="entry name" value="Golgi alpha-mannosidase II"/>
    <property type="match status" value="1"/>
</dbReference>
<gene>
    <name evidence="10 13" type="primary">glgB</name>
    <name evidence="13" type="ORF">E2980_06845</name>
</gene>
<dbReference type="InterPro" id="IPR017853">
    <property type="entry name" value="GH"/>
</dbReference>
<comment type="subunit">
    <text evidence="10">Monomer.</text>
</comment>
<dbReference type="InterPro" id="IPR013780">
    <property type="entry name" value="Glyco_hydro_b"/>
</dbReference>
<dbReference type="UniPathway" id="UPA00164"/>
<keyword evidence="14" id="KW-1185">Reference proteome</keyword>
<feature type="active site" description="Proton donor" evidence="10 11">
    <location>
        <position position="366"/>
    </location>
</feature>
<dbReference type="GO" id="GO:0003844">
    <property type="term" value="F:1,4-alpha-glucan branching enzyme activity"/>
    <property type="evidence" value="ECO:0007669"/>
    <property type="project" value="UniProtKB-UniRule"/>
</dbReference>
<dbReference type="Pfam" id="PF00128">
    <property type="entry name" value="Alpha-amylase"/>
    <property type="match status" value="2"/>
</dbReference>
<dbReference type="FunFam" id="3.20.20.80:FF:000003">
    <property type="entry name" value="1,4-alpha-glucan branching enzyme GlgB"/>
    <property type="match status" value="1"/>
</dbReference>
<dbReference type="InterPro" id="IPR013783">
    <property type="entry name" value="Ig-like_fold"/>
</dbReference>
<evidence type="ECO:0000256" key="2">
    <source>
        <dbReference type="ARBA" id="ARBA00002953"/>
    </source>
</evidence>
<dbReference type="InterPro" id="IPR044143">
    <property type="entry name" value="GlgB_N_E_set_prok"/>
</dbReference>
<keyword evidence="7 10" id="KW-0808">Transferase</keyword>
<dbReference type="PANTHER" id="PTHR43651">
    <property type="entry name" value="1,4-ALPHA-GLUCAN-BRANCHING ENZYME"/>
    <property type="match status" value="1"/>
</dbReference>
<accession>A0A4Y8M6U0</accession>
<evidence type="ECO:0000256" key="3">
    <source>
        <dbReference type="ARBA" id="ARBA00004964"/>
    </source>
</evidence>
<evidence type="ECO:0000313" key="13">
    <source>
        <dbReference type="EMBL" id="TFE28544.1"/>
    </source>
</evidence>
<dbReference type="EC" id="2.4.1.18" evidence="10"/>
<evidence type="ECO:0000313" key="14">
    <source>
        <dbReference type="Proteomes" id="UP000297900"/>
    </source>
</evidence>
<comment type="pathway">
    <text evidence="3 10">Glycan biosynthesis; glycogen biosynthesis.</text>
</comment>
<keyword evidence="8 10" id="KW-0320">Glycogen biosynthesis</keyword>
<dbReference type="SUPFAM" id="SSF81296">
    <property type="entry name" value="E set domains"/>
    <property type="match status" value="1"/>
</dbReference>
<dbReference type="OrthoDB" id="9800174at2"/>
<evidence type="ECO:0000256" key="8">
    <source>
        <dbReference type="ARBA" id="ARBA00023056"/>
    </source>
</evidence>
<evidence type="ECO:0000256" key="11">
    <source>
        <dbReference type="PIRSR" id="PIRSR000463-1"/>
    </source>
</evidence>
<evidence type="ECO:0000256" key="5">
    <source>
        <dbReference type="ARBA" id="ARBA00022600"/>
    </source>
</evidence>
<dbReference type="SUPFAM" id="SSF51445">
    <property type="entry name" value="(Trans)glycosidases"/>
    <property type="match status" value="1"/>
</dbReference>
<evidence type="ECO:0000256" key="4">
    <source>
        <dbReference type="ARBA" id="ARBA00009000"/>
    </source>
</evidence>
<dbReference type="GO" id="GO:0005829">
    <property type="term" value="C:cytosol"/>
    <property type="evidence" value="ECO:0007669"/>
    <property type="project" value="TreeGrafter"/>
</dbReference>
<dbReference type="GO" id="GO:0004553">
    <property type="term" value="F:hydrolase activity, hydrolyzing O-glycosyl compounds"/>
    <property type="evidence" value="ECO:0007669"/>
    <property type="project" value="InterPro"/>
</dbReference>
<dbReference type="PANTHER" id="PTHR43651:SF3">
    <property type="entry name" value="1,4-ALPHA-GLUCAN-BRANCHING ENZYME"/>
    <property type="match status" value="1"/>
</dbReference>
<evidence type="ECO:0000259" key="12">
    <source>
        <dbReference type="SMART" id="SM00642"/>
    </source>
</evidence>
<protein>
    <recommendedName>
        <fullName evidence="10">1,4-alpha-glucan branching enzyme GlgB</fullName>
        <ecNumber evidence="10">2.4.1.18</ecNumber>
    </recommendedName>
    <alternativeName>
        <fullName evidence="10">1,4-alpha-D-glucan:1,4-alpha-D-glucan 6-glucosyl-transferase</fullName>
    </alternativeName>
    <alternativeName>
        <fullName evidence="10">Alpha-(1-&gt;4)-glucan branching enzyme</fullName>
    </alternativeName>
    <alternativeName>
        <fullName evidence="10">Glycogen branching enzyme</fullName>
        <shortName evidence="10">BE</shortName>
    </alternativeName>
</protein>
<dbReference type="Gene3D" id="3.20.20.80">
    <property type="entry name" value="Glycosidases"/>
    <property type="match status" value="1"/>
</dbReference>
<reference evidence="13 14" key="1">
    <citation type="submission" date="2019-03" db="EMBL/GenBank/DDBJ databases">
        <title>Cohnella endophytica sp. nov., a novel endophytic bacterium isolated from bark of Sonneratia apetala.</title>
        <authorList>
            <person name="Tuo L."/>
        </authorList>
    </citation>
    <scope>NUCLEOTIDE SEQUENCE [LARGE SCALE GENOMIC DNA]</scope>
    <source>
        <strain evidence="13 14">CCTCC AB 208254</strain>
    </source>
</reference>
<dbReference type="EMBL" id="SOMN01000006">
    <property type="protein sequence ID" value="TFE28544.1"/>
    <property type="molecule type" value="Genomic_DNA"/>
</dbReference>
<dbReference type="CDD" id="cd02855">
    <property type="entry name" value="E_set_GBE_prok_N"/>
    <property type="match status" value="1"/>
</dbReference>
<dbReference type="InterPro" id="IPR006048">
    <property type="entry name" value="A-amylase/branching_C"/>
</dbReference>
<dbReference type="InterPro" id="IPR037439">
    <property type="entry name" value="Branching_enzy"/>
</dbReference>
<dbReference type="Pfam" id="PF02806">
    <property type="entry name" value="Alpha-amylase_C"/>
    <property type="match status" value="1"/>
</dbReference>
<dbReference type="SMART" id="SM00642">
    <property type="entry name" value="Aamy"/>
    <property type="match status" value="1"/>
</dbReference>
<feature type="domain" description="Glycosyl hydrolase family 13 catalytic" evidence="12">
    <location>
        <begin position="156"/>
        <end position="518"/>
    </location>
</feature>
<dbReference type="PIRSF" id="PIRSF000463">
    <property type="entry name" value="GlgB"/>
    <property type="match status" value="1"/>
</dbReference>
<dbReference type="InterPro" id="IPR006047">
    <property type="entry name" value="GH13_cat_dom"/>
</dbReference>
<keyword evidence="5 10" id="KW-0321">Glycogen metabolism</keyword>
<comment type="function">
    <text evidence="2 10">Catalyzes the formation of the alpha-1,6-glucosidic linkages in glycogen by scission of a 1,4-alpha-linked oligosaccharide from growing alpha-1,4-glucan chains and the subsequent attachment of the oligosaccharide to the alpha-1,6 position.</text>
</comment>
<keyword evidence="6 10" id="KW-0328">Glycosyltransferase</keyword>
<dbReference type="RefSeq" id="WP_135151411.1">
    <property type="nucleotide sequence ID" value="NZ_SOMN01000006.1"/>
</dbReference>
<dbReference type="InterPro" id="IPR014756">
    <property type="entry name" value="Ig_E-set"/>
</dbReference>
<dbReference type="GO" id="GO:0043169">
    <property type="term" value="F:cation binding"/>
    <property type="evidence" value="ECO:0007669"/>
    <property type="project" value="InterPro"/>
</dbReference>
<dbReference type="InterPro" id="IPR006407">
    <property type="entry name" value="GlgB"/>
</dbReference>
<dbReference type="InterPro" id="IPR004193">
    <property type="entry name" value="Glyco_hydro_13_N"/>
</dbReference>
<dbReference type="NCBIfam" id="NF008967">
    <property type="entry name" value="PRK12313.1"/>
    <property type="match status" value="1"/>
</dbReference>
<dbReference type="CDD" id="cd11322">
    <property type="entry name" value="AmyAc_Glg_BE"/>
    <property type="match status" value="1"/>
</dbReference>
<comment type="catalytic activity">
    <reaction evidence="1 10">
        <text>Transfers a segment of a (1-&gt;4)-alpha-D-glucan chain to a primary hydroxy group in a similar glucan chain.</text>
        <dbReference type="EC" id="2.4.1.18"/>
    </reaction>
</comment>
<keyword evidence="9 10" id="KW-0119">Carbohydrate metabolism</keyword>
<dbReference type="FunFam" id="2.60.40.10:FF:000169">
    <property type="entry name" value="1,4-alpha-glucan branching enzyme GlgB"/>
    <property type="match status" value="1"/>
</dbReference>
<dbReference type="NCBIfam" id="TIGR01515">
    <property type="entry name" value="branching_enzym"/>
    <property type="match status" value="1"/>
</dbReference>
<name>A0A4Y8M6U0_9BACL</name>
<organism evidence="13 14">
    <name type="scientific">Cohnella luojiensis</name>
    <dbReference type="NCBI Taxonomy" id="652876"/>
    <lineage>
        <taxon>Bacteria</taxon>
        <taxon>Bacillati</taxon>
        <taxon>Bacillota</taxon>
        <taxon>Bacilli</taxon>
        <taxon>Bacillales</taxon>
        <taxon>Paenibacillaceae</taxon>
        <taxon>Cohnella</taxon>
    </lineage>
</organism>
<dbReference type="Pfam" id="PF02922">
    <property type="entry name" value="CBM_48"/>
    <property type="match status" value="1"/>
</dbReference>
<dbReference type="HAMAP" id="MF_00685">
    <property type="entry name" value="GlgB"/>
    <property type="match status" value="1"/>
</dbReference>
<evidence type="ECO:0000256" key="7">
    <source>
        <dbReference type="ARBA" id="ARBA00022679"/>
    </source>
</evidence>
<proteinExistence type="inferred from homology"/>
<evidence type="ECO:0000256" key="10">
    <source>
        <dbReference type="HAMAP-Rule" id="MF_00685"/>
    </source>
</evidence>
<dbReference type="Gene3D" id="2.60.40.10">
    <property type="entry name" value="Immunoglobulins"/>
    <property type="match status" value="1"/>
</dbReference>
<dbReference type="FunFam" id="2.60.40.1180:FF:000002">
    <property type="entry name" value="1,4-alpha-glucan branching enzyme GlgB"/>
    <property type="match status" value="1"/>
</dbReference>
<dbReference type="SUPFAM" id="SSF51011">
    <property type="entry name" value="Glycosyl hydrolase domain"/>
    <property type="match status" value="1"/>
</dbReference>
<sequence length="634" mass="72896">MQASPALVSSDDLYLFNTGQLFRAYRTFGAHPMEIEGSTGVRFVVWAPHAREVAVIGDFNGWNGNNRIVNMAQVGTTGIWAGFGPGIGEGARYKYEIIGEKGERQLKSDPFGFQSELRPNTASIVTSIHHHVWQDREWMADRKVNPPYEKPMLIYEVHLASWRMDAPEQFRDYEQLAHELVDYVCSMGFTHIEVLPLTEHPLDRSWGYQATGYYAATSRYGPAEGLKILIERCHQRGIGVLLDWVCGHFCKDDHGLRLFDGSPLFENEDYRRAEKPQWGTLAFDFGKPQVQSFLLSNALFWLDVYHIDGLRVDAVASMIELNFDKPESMRTVNRYGGTEDVEALHFLRKLNETVFLYYPESLMMAEDSSSYPGVTSPTYLGGLGFNYKWNMGWMNDMLRYMETDPAHRSSRHSLITFSLHYAFSENYVLPLSHDEVVHGKRSMLNKMPGTYQEKFANLRLFYGYWMTHPGKKLLFMGGEFGQFEEWKDYAGLDWILLQYPLHDSMRRYVRDLNLLYLNHRALWEGDHKQEGFEWIDVNNASQCMLSFQRNDKSSDCPIVTVCNFSRENHPVYRIGVSQSGSYRLLLNSDEADYGGSGMEMPIRVTAQTIPLHGKSHSIEVPVPALSTQLWLSER</sequence>
<comment type="similarity">
    <text evidence="4 10">Belongs to the glycosyl hydrolase 13 family. GlgB subfamily.</text>
</comment>
<comment type="caution">
    <text evidence="13">The sequence shown here is derived from an EMBL/GenBank/DDBJ whole genome shotgun (WGS) entry which is preliminary data.</text>
</comment>
<dbReference type="NCBIfam" id="NF003811">
    <property type="entry name" value="PRK05402.1"/>
    <property type="match status" value="1"/>
</dbReference>
<dbReference type="AlphaFoldDB" id="A0A4Y8M6U0"/>
<feature type="active site" description="Nucleophile" evidence="10 11">
    <location>
        <position position="313"/>
    </location>
</feature>
<evidence type="ECO:0000256" key="1">
    <source>
        <dbReference type="ARBA" id="ARBA00000826"/>
    </source>
</evidence>
<dbReference type="GO" id="GO:0005978">
    <property type="term" value="P:glycogen biosynthetic process"/>
    <property type="evidence" value="ECO:0007669"/>
    <property type="project" value="UniProtKB-UniRule"/>
</dbReference>